<dbReference type="GO" id="GO:0016491">
    <property type="term" value="F:oxidoreductase activity"/>
    <property type="evidence" value="ECO:0007669"/>
    <property type="project" value="InterPro"/>
</dbReference>
<evidence type="ECO:0000256" key="2">
    <source>
        <dbReference type="ARBA" id="ARBA00022748"/>
    </source>
</evidence>
<keyword evidence="2" id="KW-0201">Cytochrome c-type biogenesis</keyword>
<dbReference type="InterPro" id="IPR050553">
    <property type="entry name" value="Thioredoxin_ResA/DsbE_sf"/>
</dbReference>
<dbReference type="GO" id="GO:0006950">
    <property type="term" value="P:response to stress"/>
    <property type="evidence" value="ECO:0007669"/>
    <property type="project" value="UniProtKB-ARBA"/>
</dbReference>
<dbReference type="GO" id="GO:0017004">
    <property type="term" value="P:cytochrome complex assembly"/>
    <property type="evidence" value="ECO:0007669"/>
    <property type="project" value="UniProtKB-KW"/>
</dbReference>
<dbReference type="PROSITE" id="PS51352">
    <property type="entry name" value="THIOREDOXIN_2"/>
    <property type="match status" value="1"/>
</dbReference>
<dbReference type="OrthoDB" id="730498at2"/>
<comment type="subcellular location">
    <subcellularLocation>
        <location evidence="1">Cell envelope</location>
    </subcellularLocation>
</comment>
<dbReference type="InterPro" id="IPR017937">
    <property type="entry name" value="Thioredoxin_CS"/>
</dbReference>
<keyword evidence="8" id="KW-1185">Reference proteome</keyword>
<dbReference type="PROSITE" id="PS00194">
    <property type="entry name" value="THIOREDOXIN_1"/>
    <property type="match status" value="1"/>
</dbReference>
<evidence type="ECO:0000256" key="1">
    <source>
        <dbReference type="ARBA" id="ARBA00004196"/>
    </source>
</evidence>
<dbReference type="GO" id="GO:0016853">
    <property type="term" value="F:isomerase activity"/>
    <property type="evidence" value="ECO:0007669"/>
    <property type="project" value="UniProtKB-KW"/>
</dbReference>
<dbReference type="InterPro" id="IPR036249">
    <property type="entry name" value="Thioredoxin-like_sf"/>
</dbReference>
<dbReference type="GO" id="GO:0030313">
    <property type="term" value="C:cell envelope"/>
    <property type="evidence" value="ECO:0007669"/>
    <property type="project" value="UniProtKB-SubCell"/>
</dbReference>
<dbReference type="PANTHER" id="PTHR42852">
    <property type="entry name" value="THIOL:DISULFIDE INTERCHANGE PROTEIN DSBE"/>
    <property type="match status" value="1"/>
</dbReference>
<sequence>MKRMIILVLLFPLLAVAQMKEPTLVTDKAELAKLIAAVEATPDSLNVHEAYTKAAGVNTPAVVAQYEKWMKKFPRSAMVPYGIGLAYINRENPKAKPYLLKAVAIDPSFTEAWGNLWTDAQRWGDFKGGQEYLRKAAESDRSNAAYAFYYANSFKDDDAKREAMIFDLVKRFPDNERGAQGLYWLAVDSKDAAYKVKIFEMLKSSYSPAKFGWSRSGMSSYYDVLLDTDPAKALSLAEDMVKFKSEEMKGWDDQLTIAQNVVAVKKLIAEKKGDEALALISKIKLPRYFGFNTGLAILKAESIAVSGNNQAAYDSLIVYFSKTPEVELKGALNTYGAKLGKDAAQVEADIWKRLDAISKPATPFTLKRYLTPGKASLSDYRGKVVLLTYWFPGCGPCRGEFPHFENALRKFKGKPVDYVGINIVSEQNDYVIPFMKGSGYTFTPLEEEEGRAKGNMDNRRAAPVNFLIDAEGRLIFNDFRIDGKNEDKLEMMINLLLNRKA</sequence>
<evidence type="ECO:0000256" key="5">
    <source>
        <dbReference type="SAM" id="SignalP"/>
    </source>
</evidence>
<evidence type="ECO:0000313" key="7">
    <source>
        <dbReference type="EMBL" id="SIO38394.1"/>
    </source>
</evidence>
<dbReference type="Gene3D" id="3.40.30.10">
    <property type="entry name" value="Glutaredoxin"/>
    <property type="match status" value="1"/>
</dbReference>
<dbReference type="Proteomes" id="UP000185003">
    <property type="component" value="Unassembled WGS sequence"/>
</dbReference>
<dbReference type="InterPro" id="IPR011990">
    <property type="entry name" value="TPR-like_helical_dom_sf"/>
</dbReference>
<dbReference type="PANTHER" id="PTHR42852:SF6">
    <property type="entry name" value="THIOL:DISULFIDE INTERCHANGE PROTEIN DSBE"/>
    <property type="match status" value="1"/>
</dbReference>
<feature type="signal peptide" evidence="5">
    <location>
        <begin position="1"/>
        <end position="17"/>
    </location>
</feature>
<dbReference type="RefSeq" id="WP_074240790.1">
    <property type="nucleotide sequence ID" value="NZ_FSRA01000002.1"/>
</dbReference>
<evidence type="ECO:0000313" key="8">
    <source>
        <dbReference type="Proteomes" id="UP000185003"/>
    </source>
</evidence>
<dbReference type="EMBL" id="FSRA01000002">
    <property type="protein sequence ID" value="SIO38394.1"/>
    <property type="molecule type" value="Genomic_DNA"/>
</dbReference>
<evidence type="ECO:0000256" key="4">
    <source>
        <dbReference type="ARBA" id="ARBA00023284"/>
    </source>
</evidence>
<keyword evidence="3" id="KW-1015">Disulfide bond</keyword>
<dbReference type="Pfam" id="PF00578">
    <property type="entry name" value="AhpC-TSA"/>
    <property type="match status" value="1"/>
</dbReference>
<feature type="domain" description="Thioredoxin" evidence="6">
    <location>
        <begin position="355"/>
        <end position="498"/>
    </location>
</feature>
<dbReference type="InterPro" id="IPR013766">
    <property type="entry name" value="Thioredoxin_domain"/>
</dbReference>
<keyword evidence="7" id="KW-0413">Isomerase</keyword>
<accession>A0A1N6J236</accession>
<dbReference type="STRING" id="536979.SAMN04488055_3566"/>
<evidence type="ECO:0000259" key="6">
    <source>
        <dbReference type="PROSITE" id="PS51352"/>
    </source>
</evidence>
<name>A0A1N6J236_9BACT</name>
<dbReference type="InterPro" id="IPR000866">
    <property type="entry name" value="AhpC/TSA"/>
</dbReference>
<dbReference type="AlphaFoldDB" id="A0A1N6J236"/>
<gene>
    <name evidence="7" type="ORF">SAMN04488055_3566</name>
</gene>
<dbReference type="GO" id="GO:0016209">
    <property type="term" value="F:antioxidant activity"/>
    <property type="evidence" value="ECO:0007669"/>
    <property type="project" value="InterPro"/>
</dbReference>
<feature type="chain" id="PRO_5013360268" evidence="5">
    <location>
        <begin position="18"/>
        <end position="501"/>
    </location>
</feature>
<dbReference type="Gene3D" id="1.25.40.10">
    <property type="entry name" value="Tetratricopeptide repeat domain"/>
    <property type="match status" value="1"/>
</dbReference>
<keyword evidence="5" id="KW-0732">Signal</keyword>
<organism evidence="7 8">
    <name type="scientific">Chitinophaga niabensis</name>
    <dbReference type="NCBI Taxonomy" id="536979"/>
    <lineage>
        <taxon>Bacteria</taxon>
        <taxon>Pseudomonadati</taxon>
        <taxon>Bacteroidota</taxon>
        <taxon>Chitinophagia</taxon>
        <taxon>Chitinophagales</taxon>
        <taxon>Chitinophagaceae</taxon>
        <taxon>Chitinophaga</taxon>
    </lineage>
</organism>
<keyword evidence="4" id="KW-0676">Redox-active center</keyword>
<dbReference type="CDD" id="cd02966">
    <property type="entry name" value="TlpA_like_family"/>
    <property type="match status" value="1"/>
</dbReference>
<protein>
    <submittedName>
        <fullName evidence="7">Thiol-disulfide isomerase or thioredoxin</fullName>
    </submittedName>
</protein>
<evidence type="ECO:0000256" key="3">
    <source>
        <dbReference type="ARBA" id="ARBA00023157"/>
    </source>
</evidence>
<dbReference type="SUPFAM" id="SSF52833">
    <property type="entry name" value="Thioredoxin-like"/>
    <property type="match status" value="1"/>
</dbReference>
<dbReference type="SUPFAM" id="SSF48452">
    <property type="entry name" value="TPR-like"/>
    <property type="match status" value="1"/>
</dbReference>
<reference evidence="7 8" key="1">
    <citation type="submission" date="2016-11" db="EMBL/GenBank/DDBJ databases">
        <authorList>
            <person name="Jaros S."/>
            <person name="Januszkiewicz K."/>
            <person name="Wedrychowicz H."/>
        </authorList>
    </citation>
    <scope>NUCLEOTIDE SEQUENCE [LARGE SCALE GENOMIC DNA]</scope>
    <source>
        <strain evidence="7 8">DSM 24787</strain>
    </source>
</reference>
<proteinExistence type="predicted"/>